<comment type="similarity">
    <text evidence="4 11">Belongs to the transaldolase family. Type 2 subfamily.</text>
</comment>
<dbReference type="Pfam" id="PF00923">
    <property type="entry name" value="TAL_FSA"/>
    <property type="match status" value="1"/>
</dbReference>
<protein>
    <recommendedName>
        <fullName evidence="5 11">Transaldolase</fullName>
        <ecNumber evidence="5 11">2.2.1.2</ecNumber>
    </recommendedName>
</protein>
<dbReference type="GO" id="GO:0006098">
    <property type="term" value="P:pentose-phosphate shunt"/>
    <property type="evidence" value="ECO:0007669"/>
    <property type="project" value="UniProtKB-UniRule"/>
</dbReference>
<proteinExistence type="inferred from homology"/>
<keyword evidence="9 11" id="KW-0704">Schiff base</keyword>
<dbReference type="Gene3D" id="3.20.20.70">
    <property type="entry name" value="Aldolase class I"/>
    <property type="match status" value="1"/>
</dbReference>
<comment type="catalytic activity">
    <reaction evidence="10 11">
        <text>D-sedoheptulose 7-phosphate + D-glyceraldehyde 3-phosphate = D-erythrose 4-phosphate + beta-D-fructose 6-phosphate</text>
        <dbReference type="Rhea" id="RHEA:17053"/>
        <dbReference type="ChEBI" id="CHEBI:16897"/>
        <dbReference type="ChEBI" id="CHEBI:57483"/>
        <dbReference type="ChEBI" id="CHEBI:57634"/>
        <dbReference type="ChEBI" id="CHEBI:59776"/>
        <dbReference type="EC" id="2.2.1.2"/>
    </reaction>
</comment>
<evidence type="ECO:0000256" key="4">
    <source>
        <dbReference type="ARBA" id="ARBA00008426"/>
    </source>
</evidence>
<dbReference type="PIRSF" id="PIRSF036915">
    <property type="entry name" value="Trnald_Bac_Plnt"/>
    <property type="match status" value="1"/>
</dbReference>
<name>A0A6J4S913_9ACTN</name>
<comment type="function">
    <text evidence="1 11">Transaldolase is important for the balance of metabolites in the pentose-phosphate pathway.</text>
</comment>
<comment type="subcellular location">
    <subcellularLocation>
        <location evidence="2 11">Cytoplasm</location>
    </subcellularLocation>
</comment>
<evidence type="ECO:0000256" key="2">
    <source>
        <dbReference type="ARBA" id="ARBA00004496"/>
    </source>
</evidence>
<reference evidence="12" key="1">
    <citation type="submission" date="2020-02" db="EMBL/GenBank/DDBJ databases">
        <authorList>
            <person name="Meier V. D."/>
        </authorList>
    </citation>
    <scope>NUCLEOTIDE SEQUENCE</scope>
    <source>
        <strain evidence="12">AVDCRST_MAG53</strain>
    </source>
</reference>
<dbReference type="UniPathway" id="UPA00115">
    <property type="reaction ID" value="UER00414"/>
</dbReference>
<sequence>MSTTPKVNERMAAILAAGTSPWLDQVRRDLLDEGTLARMVAEDSLRGVTSNPAIFEKAILGADLYDETIAQLTRNGADARGIYRFIAIRDVKDACDVLRPVHDETGGCDGFVSLEVDPDLAHDTEATIAQAKEYAEAVDRPNLMVKIPGTTEGVPAIVEVVAAGINVNVTLLFSVESYTNIATAYMEGLERRHGRGESLDVHSVASFFVSRVDTEVDKRLKASGAPEELYGLAGLANARAAYVRFKELFHGERFATLRAAGAPVQRPLWASTGVKDERYPDTLYVDGLIGPETVNTMPMATLEAARDHAEVTGMTADQDPAPDLRKLEAAGIDLTDVTKKLLDDGIVAFVTPMKKLLAGIEEKRASVGGA</sequence>
<evidence type="ECO:0000256" key="11">
    <source>
        <dbReference type="HAMAP-Rule" id="MF_00493"/>
    </source>
</evidence>
<dbReference type="InterPro" id="IPR001585">
    <property type="entry name" value="TAL/FSA"/>
</dbReference>
<dbReference type="PROSITE" id="PS01054">
    <property type="entry name" value="TRANSALDOLASE_1"/>
    <property type="match status" value="1"/>
</dbReference>
<dbReference type="AlphaFoldDB" id="A0A6J4S913"/>
<dbReference type="CDD" id="cd00955">
    <property type="entry name" value="Transaldolase_like"/>
    <property type="match status" value="1"/>
</dbReference>
<evidence type="ECO:0000256" key="3">
    <source>
        <dbReference type="ARBA" id="ARBA00004857"/>
    </source>
</evidence>
<dbReference type="GO" id="GO:0005975">
    <property type="term" value="P:carbohydrate metabolic process"/>
    <property type="evidence" value="ECO:0007669"/>
    <property type="project" value="InterPro"/>
</dbReference>
<dbReference type="EMBL" id="CADCVR010000046">
    <property type="protein sequence ID" value="CAA9491931.1"/>
    <property type="molecule type" value="Genomic_DNA"/>
</dbReference>
<evidence type="ECO:0000313" key="12">
    <source>
        <dbReference type="EMBL" id="CAA9491931.1"/>
    </source>
</evidence>
<dbReference type="EC" id="2.2.1.2" evidence="5 11"/>
<dbReference type="NCBIfam" id="NF002881">
    <property type="entry name" value="PRK03343.1"/>
    <property type="match status" value="1"/>
</dbReference>
<keyword evidence="6 11" id="KW-0963">Cytoplasm</keyword>
<keyword evidence="7 11" id="KW-0808">Transferase</keyword>
<keyword evidence="8 11" id="KW-0570">Pentose shunt</keyword>
<dbReference type="HAMAP" id="MF_00493">
    <property type="entry name" value="Transaldolase_2"/>
    <property type="match status" value="1"/>
</dbReference>
<evidence type="ECO:0000256" key="1">
    <source>
        <dbReference type="ARBA" id="ARBA00003518"/>
    </source>
</evidence>
<evidence type="ECO:0000256" key="7">
    <source>
        <dbReference type="ARBA" id="ARBA00022679"/>
    </source>
</evidence>
<evidence type="ECO:0000256" key="10">
    <source>
        <dbReference type="ARBA" id="ARBA00048810"/>
    </source>
</evidence>
<dbReference type="NCBIfam" id="TIGR00876">
    <property type="entry name" value="tal_mycobact"/>
    <property type="match status" value="1"/>
</dbReference>
<gene>
    <name evidence="11" type="primary">tal</name>
    <name evidence="12" type="ORF">AVDCRST_MAG53-1505</name>
</gene>
<dbReference type="GO" id="GO:0005737">
    <property type="term" value="C:cytoplasm"/>
    <property type="evidence" value="ECO:0007669"/>
    <property type="project" value="UniProtKB-SubCell"/>
</dbReference>
<organism evidence="12">
    <name type="scientific">uncultured Solirubrobacteraceae bacterium</name>
    <dbReference type="NCBI Taxonomy" id="1162706"/>
    <lineage>
        <taxon>Bacteria</taxon>
        <taxon>Bacillati</taxon>
        <taxon>Actinomycetota</taxon>
        <taxon>Thermoleophilia</taxon>
        <taxon>Solirubrobacterales</taxon>
        <taxon>Solirubrobacteraceae</taxon>
        <taxon>environmental samples</taxon>
    </lineage>
</organism>
<dbReference type="PANTHER" id="PTHR10683">
    <property type="entry name" value="TRANSALDOLASE"/>
    <property type="match status" value="1"/>
</dbReference>
<dbReference type="InterPro" id="IPR018225">
    <property type="entry name" value="Transaldolase_AS"/>
</dbReference>
<evidence type="ECO:0000256" key="8">
    <source>
        <dbReference type="ARBA" id="ARBA00023126"/>
    </source>
</evidence>
<evidence type="ECO:0000256" key="9">
    <source>
        <dbReference type="ARBA" id="ARBA00023270"/>
    </source>
</evidence>
<feature type="active site" description="Schiff-base intermediate with substrate" evidence="11">
    <location>
        <position position="146"/>
    </location>
</feature>
<comment type="pathway">
    <text evidence="3 11">Carbohydrate degradation; pentose phosphate pathway; D-glyceraldehyde 3-phosphate and beta-D-fructose 6-phosphate from D-ribose 5-phosphate and D-xylulose 5-phosphate (non-oxidative stage): step 2/3.</text>
</comment>
<dbReference type="SUPFAM" id="SSF51569">
    <property type="entry name" value="Aldolase"/>
    <property type="match status" value="1"/>
</dbReference>
<dbReference type="GO" id="GO:0004801">
    <property type="term" value="F:transaldolase activity"/>
    <property type="evidence" value="ECO:0007669"/>
    <property type="project" value="UniProtKB-UniRule"/>
</dbReference>
<dbReference type="InterPro" id="IPR004732">
    <property type="entry name" value="Transaldolase_2"/>
</dbReference>
<evidence type="ECO:0000256" key="5">
    <source>
        <dbReference type="ARBA" id="ARBA00013151"/>
    </source>
</evidence>
<dbReference type="PANTHER" id="PTHR10683:SF31">
    <property type="entry name" value="TRANSALDOLASE"/>
    <property type="match status" value="1"/>
</dbReference>
<dbReference type="InterPro" id="IPR013785">
    <property type="entry name" value="Aldolase_TIM"/>
</dbReference>
<evidence type="ECO:0000256" key="6">
    <source>
        <dbReference type="ARBA" id="ARBA00022490"/>
    </source>
</evidence>
<accession>A0A6J4S913</accession>